<dbReference type="Gene3D" id="2.60.120.10">
    <property type="entry name" value="Jelly Rolls"/>
    <property type="match status" value="1"/>
</dbReference>
<evidence type="ECO:0000256" key="2">
    <source>
        <dbReference type="ARBA" id="ARBA00006622"/>
    </source>
</evidence>
<dbReference type="Proteomes" id="UP000036987">
    <property type="component" value="Unassembled WGS sequence"/>
</dbReference>
<dbReference type="EMBL" id="LFYR01001077">
    <property type="protein sequence ID" value="KMZ64975.1"/>
    <property type="molecule type" value="Genomic_DNA"/>
</dbReference>
<evidence type="ECO:0000256" key="3">
    <source>
        <dbReference type="ARBA" id="ARBA00013133"/>
    </source>
</evidence>
<organism evidence="8 9">
    <name type="scientific">Zostera marina</name>
    <name type="common">Eelgrass</name>
    <dbReference type="NCBI Taxonomy" id="29655"/>
    <lineage>
        <taxon>Eukaryota</taxon>
        <taxon>Viridiplantae</taxon>
        <taxon>Streptophyta</taxon>
        <taxon>Embryophyta</taxon>
        <taxon>Tracheophyta</taxon>
        <taxon>Spermatophyta</taxon>
        <taxon>Magnoliopsida</taxon>
        <taxon>Liliopsida</taxon>
        <taxon>Zosteraceae</taxon>
        <taxon>Zostera</taxon>
    </lineage>
</organism>
<dbReference type="InterPro" id="IPR011051">
    <property type="entry name" value="RmlC_Cupin_sf"/>
</dbReference>
<evidence type="ECO:0000313" key="8">
    <source>
        <dbReference type="EMBL" id="KMZ64975.1"/>
    </source>
</evidence>
<dbReference type="PANTHER" id="PTHR22966:SF52">
    <property type="entry name" value="CYSTEINE DIOXYGENASE"/>
    <property type="match status" value="1"/>
</dbReference>
<comment type="catalytic activity">
    <reaction evidence="7">
        <text>L-cysteine + O2 = 3-sulfino-L-alanine + H(+)</text>
        <dbReference type="Rhea" id="RHEA:20441"/>
        <dbReference type="ChEBI" id="CHEBI:15378"/>
        <dbReference type="ChEBI" id="CHEBI:15379"/>
        <dbReference type="ChEBI" id="CHEBI:35235"/>
        <dbReference type="ChEBI" id="CHEBI:61085"/>
        <dbReference type="EC" id="1.13.11.20"/>
    </reaction>
    <physiologicalReaction direction="left-to-right" evidence="7">
        <dbReference type="Rhea" id="RHEA:20442"/>
    </physiologicalReaction>
</comment>
<dbReference type="AlphaFoldDB" id="A0A0K9P9W6"/>
<accession>A0A0K9P9W6</accession>
<evidence type="ECO:0000256" key="4">
    <source>
        <dbReference type="ARBA" id="ARBA00022723"/>
    </source>
</evidence>
<evidence type="ECO:0000256" key="6">
    <source>
        <dbReference type="ARBA" id="ARBA00023004"/>
    </source>
</evidence>
<evidence type="ECO:0000313" key="9">
    <source>
        <dbReference type="Proteomes" id="UP000036987"/>
    </source>
</evidence>
<dbReference type="GO" id="GO:0070483">
    <property type="term" value="P:detection of hypoxia"/>
    <property type="evidence" value="ECO:0007669"/>
    <property type="project" value="UniProtKB-ARBA"/>
</dbReference>
<dbReference type="PANTHER" id="PTHR22966">
    <property type="entry name" value="2-AMINOETHANETHIOL DIOXYGENASE"/>
    <property type="match status" value="1"/>
</dbReference>
<dbReference type="Pfam" id="PF07847">
    <property type="entry name" value="PCO_ADO"/>
    <property type="match status" value="1"/>
</dbReference>
<keyword evidence="6" id="KW-0408">Iron</keyword>
<dbReference type="SUPFAM" id="SSF51182">
    <property type="entry name" value="RmlC-like cupins"/>
    <property type="match status" value="1"/>
</dbReference>
<comment type="similarity">
    <text evidence="2">Belongs to the cysteine dioxygenase family.</text>
</comment>
<evidence type="ECO:0000256" key="1">
    <source>
        <dbReference type="ARBA" id="ARBA00001954"/>
    </source>
</evidence>
<sequence>MCKIQALYNACTSVFAFGSEEASLQPSSDEIQWLQHILGSLESCDLGIEDQTDDDVSGTPENNVQEIIKYTHIHECQDFSMGVFCLPAGTTIPLHDHPEMIVLSKVLSGSLSVKSYDWVRQPYCPDSTYKKSGLARLTLEDKVFDSSSPATVLFPMSGGNIHSVTALTTCAFIDVLTPPYSNQQGRPSTYYIEKPIPSLPGYVILEGVSTDIPKDLLITGEIYRGPQLDFYEDDDDDDEDSYVSE</sequence>
<dbReference type="STRING" id="29655.A0A0K9P9W6"/>
<dbReference type="InterPro" id="IPR014710">
    <property type="entry name" value="RmlC-like_jellyroll"/>
</dbReference>
<dbReference type="OrthoDB" id="271433at2759"/>
<reference evidence="9" key="1">
    <citation type="journal article" date="2016" name="Nature">
        <title>The genome of the seagrass Zostera marina reveals angiosperm adaptation to the sea.</title>
        <authorList>
            <person name="Olsen J.L."/>
            <person name="Rouze P."/>
            <person name="Verhelst B."/>
            <person name="Lin Y.-C."/>
            <person name="Bayer T."/>
            <person name="Collen J."/>
            <person name="Dattolo E."/>
            <person name="De Paoli E."/>
            <person name="Dittami S."/>
            <person name="Maumus F."/>
            <person name="Michel G."/>
            <person name="Kersting A."/>
            <person name="Lauritano C."/>
            <person name="Lohaus R."/>
            <person name="Toepel M."/>
            <person name="Tonon T."/>
            <person name="Vanneste K."/>
            <person name="Amirebrahimi M."/>
            <person name="Brakel J."/>
            <person name="Bostroem C."/>
            <person name="Chovatia M."/>
            <person name="Grimwood J."/>
            <person name="Jenkins J.W."/>
            <person name="Jueterbock A."/>
            <person name="Mraz A."/>
            <person name="Stam W.T."/>
            <person name="Tice H."/>
            <person name="Bornberg-Bauer E."/>
            <person name="Green P.J."/>
            <person name="Pearson G.A."/>
            <person name="Procaccini G."/>
            <person name="Duarte C.M."/>
            <person name="Schmutz J."/>
            <person name="Reusch T.B.H."/>
            <person name="Van de Peer Y."/>
        </authorList>
    </citation>
    <scope>NUCLEOTIDE SEQUENCE [LARGE SCALE GENOMIC DNA]</scope>
    <source>
        <strain evidence="9">cv. Finnish</strain>
    </source>
</reference>
<comment type="caution">
    <text evidence="8">The sequence shown here is derived from an EMBL/GenBank/DDBJ whole genome shotgun (WGS) entry which is preliminary data.</text>
</comment>
<keyword evidence="4" id="KW-0479">Metal-binding</keyword>
<dbReference type="CDD" id="cd20289">
    <property type="entry name" value="cupin_ADO"/>
    <property type="match status" value="1"/>
</dbReference>
<keyword evidence="8" id="KW-0223">Dioxygenase</keyword>
<name>A0A0K9P9W6_ZOSMR</name>
<dbReference type="InterPro" id="IPR012864">
    <property type="entry name" value="PCO/ADO"/>
</dbReference>
<evidence type="ECO:0000256" key="7">
    <source>
        <dbReference type="ARBA" id="ARBA00024284"/>
    </source>
</evidence>
<protein>
    <recommendedName>
        <fullName evidence="3">cysteine dioxygenase</fullName>
        <ecNumber evidence="3">1.13.11.20</ecNumber>
    </recommendedName>
</protein>
<keyword evidence="9" id="KW-1185">Reference proteome</keyword>
<dbReference type="GO" id="GO:0017172">
    <property type="term" value="F:cysteine dioxygenase activity"/>
    <property type="evidence" value="ECO:0007669"/>
    <property type="project" value="UniProtKB-EC"/>
</dbReference>
<dbReference type="EC" id="1.13.11.20" evidence="3"/>
<dbReference type="GO" id="GO:0046872">
    <property type="term" value="F:metal ion binding"/>
    <property type="evidence" value="ECO:0007669"/>
    <property type="project" value="UniProtKB-KW"/>
</dbReference>
<gene>
    <name evidence="8" type="ORF">ZOSMA_33G00010</name>
</gene>
<comment type="cofactor">
    <cofactor evidence="1">
        <name>Fe(2+)</name>
        <dbReference type="ChEBI" id="CHEBI:29033"/>
    </cofactor>
</comment>
<evidence type="ECO:0000256" key="5">
    <source>
        <dbReference type="ARBA" id="ARBA00023002"/>
    </source>
</evidence>
<proteinExistence type="inferred from homology"/>
<keyword evidence="5" id="KW-0560">Oxidoreductase</keyword>